<feature type="compositionally biased region" description="Low complexity" evidence="1">
    <location>
        <begin position="152"/>
        <end position="165"/>
    </location>
</feature>
<feature type="region of interest" description="Disordered" evidence="1">
    <location>
        <begin position="830"/>
        <end position="855"/>
    </location>
</feature>
<evidence type="ECO:0000313" key="3">
    <source>
        <dbReference type="Proteomes" id="UP000076154"/>
    </source>
</evidence>
<accession>A0A369JA10</accession>
<feature type="compositionally biased region" description="Low complexity" evidence="1">
    <location>
        <begin position="373"/>
        <end position="392"/>
    </location>
</feature>
<dbReference type="EMBL" id="LUEZ02000107">
    <property type="protein sequence ID" value="RDB18050.1"/>
    <property type="molecule type" value="Genomic_DNA"/>
</dbReference>
<feature type="compositionally biased region" description="Polar residues" evidence="1">
    <location>
        <begin position="684"/>
        <end position="704"/>
    </location>
</feature>
<proteinExistence type="predicted"/>
<feature type="compositionally biased region" description="Low complexity" evidence="1">
    <location>
        <begin position="31"/>
        <end position="42"/>
    </location>
</feature>
<evidence type="ECO:0008006" key="4">
    <source>
        <dbReference type="Google" id="ProtNLM"/>
    </source>
</evidence>
<dbReference type="AlphaFoldDB" id="A0A369JA10"/>
<feature type="region of interest" description="Disordered" evidence="1">
    <location>
        <begin position="1"/>
        <end position="183"/>
    </location>
</feature>
<feature type="compositionally biased region" description="Low complexity" evidence="1">
    <location>
        <begin position="98"/>
        <end position="107"/>
    </location>
</feature>
<feature type="compositionally biased region" description="Pro residues" evidence="1">
    <location>
        <begin position="83"/>
        <end position="97"/>
    </location>
</feature>
<feature type="region of interest" description="Disordered" evidence="1">
    <location>
        <begin position="680"/>
        <end position="779"/>
    </location>
</feature>
<keyword evidence="3" id="KW-1185">Reference proteome</keyword>
<dbReference type="Proteomes" id="UP000076154">
    <property type="component" value="Unassembled WGS sequence"/>
</dbReference>
<feature type="compositionally biased region" description="Pro residues" evidence="1">
    <location>
        <begin position="57"/>
        <end position="67"/>
    </location>
</feature>
<feature type="region of interest" description="Disordered" evidence="1">
    <location>
        <begin position="429"/>
        <end position="526"/>
    </location>
</feature>
<feature type="region of interest" description="Disordered" evidence="1">
    <location>
        <begin position="373"/>
        <end position="405"/>
    </location>
</feature>
<evidence type="ECO:0000256" key="1">
    <source>
        <dbReference type="SAM" id="MobiDB-lite"/>
    </source>
</evidence>
<evidence type="ECO:0000313" key="2">
    <source>
        <dbReference type="EMBL" id="RDB18050.1"/>
    </source>
</evidence>
<organism evidence="2 3">
    <name type="scientific">Hypsizygus marmoreus</name>
    <name type="common">White beech mushroom</name>
    <name type="synonym">Agaricus marmoreus</name>
    <dbReference type="NCBI Taxonomy" id="39966"/>
    <lineage>
        <taxon>Eukaryota</taxon>
        <taxon>Fungi</taxon>
        <taxon>Dikarya</taxon>
        <taxon>Basidiomycota</taxon>
        <taxon>Agaricomycotina</taxon>
        <taxon>Agaricomycetes</taxon>
        <taxon>Agaricomycetidae</taxon>
        <taxon>Agaricales</taxon>
        <taxon>Tricholomatineae</taxon>
        <taxon>Lyophyllaceae</taxon>
        <taxon>Hypsizygus</taxon>
    </lineage>
</organism>
<feature type="compositionally biased region" description="Polar residues" evidence="1">
    <location>
        <begin position="429"/>
        <end position="447"/>
    </location>
</feature>
<comment type="caution">
    <text evidence="2">The sequence shown here is derived from an EMBL/GenBank/DDBJ whole genome shotgun (WGS) entry which is preliminary data.</text>
</comment>
<feature type="compositionally biased region" description="Low complexity" evidence="1">
    <location>
        <begin position="740"/>
        <end position="758"/>
    </location>
</feature>
<dbReference type="InParanoid" id="A0A369JA10"/>
<gene>
    <name evidence="2" type="ORF">Hypma_000728</name>
</gene>
<feature type="compositionally biased region" description="Low complexity" evidence="1">
    <location>
        <begin position="495"/>
        <end position="514"/>
    </location>
</feature>
<reference evidence="2" key="1">
    <citation type="submission" date="2018-04" db="EMBL/GenBank/DDBJ databases">
        <title>Whole genome sequencing of Hypsizygus marmoreus.</title>
        <authorList>
            <person name="Choi I.-G."/>
            <person name="Min B."/>
            <person name="Kim J.-G."/>
            <person name="Kim S."/>
            <person name="Oh Y.-L."/>
            <person name="Kong W.-S."/>
            <person name="Park H."/>
            <person name="Jeong J."/>
            <person name="Song E.-S."/>
        </authorList>
    </citation>
    <scope>NUCLEOTIDE SEQUENCE [LARGE SCALE GENOMIC DNA]</scope>
    <source>
        <strain evidence="2">51987-8</strain>
    </source>
</reference>
<protein>
    <recommendedName>
        <fullName evidence="4">Zinc-finger domain-containing protein</fullName>
    </recommendedName>
</protein>
<feature type="compositionally biased region" description="Polar residues" evidence="1">
    <location>
        <begin position="713"/>
        <end position="730"/>
    </location>
</feature>
<feature type="compositionally biased region" description="Polar residues" evidence="1">
    <location>
        <begin position="760"/>
        <end position="770"/>
    </location>
</feature>
<name>A0A369JA10_HYPMA</name>
<dbReference type="OrthoDB" id="3270652at2759"/>
<sequence length="1068" mass="112467">MSTAIFPSSPDVEMRSMPPDPLASGPSSDPTSSLRAAALLTLKSKRRKAPVDSPATPALPPRPPPIDPVFQLDYGQEDIPSTPTFPPPATVSPPSPPTAAAAAAAATDSQAREEGEISDEESVQPSPAKPEPRSPTPLPPPAPDSSARRLSRSSPPSQAAQQLKSPHPKPKLSDRISDFTSTPSTASFAHIPASDFMQLDTVSTFEEPFHSVDINHVRPGLALTQSQYDTAKDLVLDLLGWGVPPEYLVDCGLTREMVFYIFHELNLRLPQNLDVTGLAPYTPSVSAIVERQAVALMPPPPPPATRQSLSHPSLPLKPQVQGLTLSPTVAKASTPTDVTSKVVVQADSPRTPISGNLHDMEQQRRQELLARKAAIASRKSKQQASAAAASTSSPPPTSSPHPMTINAGYQDVEMAIPTETVDDFLKSIESTSAPTSGPSSEPPQSSADDMEIDEIPGLGGAQEYHQLPSRPIDTLPLSHGEDNKNSPEPAPSPSPSAQSSHEYPPSSTESTSTTFMQPSAPATPGLPEMQAIQRRGAKRPVAADFVDFETGTRPRSNGSVSYFNGTFHHRRKVGTNFATIGGSMKCVIDLSDSEGEGDRDVVMRDGSHREGLTRRSINASPVPSRPMVTALTSSGGWGTPPLSAGIPTALGGTMSPAALVEKETEIRTLREQIAEKEQRRLQKLTMTKSASSVNTDKSASTSLAVKQEEIGLSLSTDDGASSQRPNQGGLSSRPEEGRSTDSAAATSANVSVSSSPSALTHATPTDNANDNGLPDDANATTMAQNGEQVVTANGRHTQVVQGPVSDSLNTSINGSVDVDSALSSSTQVLPATTTSALRRPAGNQDQSEDSAMSLEDQHDQEFATYDSPFQWYPLLGSRPRPMYTTSFPASSPLSSFPSLSSSSSSIPSFSSLSSFAVPSSSSASSLSISPSATTSDYSVHTTTFALPNLKPLKLATASKLLDPSKRICQYEVPGGGVCRDVGCEDVHLSRIAGHGGSGGVQPSDQDTAEYLVNTLPTTWLAENGISVSKLISALQQVRLKNPQMVLEECVAQALASLESVPQPGPTPT</sequence>
<feature type="compositionally biased region" description="Pro residues" evidence="1">
    <location>
        <begin position="127"/>
        <end position="143"/>
    </location>
</feature>